<dbReference type="AlphaFoldDB" id="A0A3E4MLI2"/>
<dbReference type="RefSeq" id="WP_117674170.1">
    <property type="nucleotide sequence ID" value="NZ_CABOGR010000054.1"/>
</dbReference>
<keyword evidence="3" id="KW-1185">Reference proteome</keyword>
<evidence type="ECO:0000313" key="3">
    <source>
        <dbReference type="Proteomes" id="UP000260862"/>
    </source>
</evidence>
<gene>
    <name evidence="2" type="ORF">DXD04_16240</name>
</gene>
<dbReference type="InterPro" id="IPR021823">
    <property type="entry name" value="DUF3408"/>
</dbReference>
<dbReference type="EMBL" id="QSQT01000054">
    <property type="protein sequence ID" value="RGK50222.1"/>
    <property type="molecule type" value="Genomic_DNA"/>
</dbReference>
<proteinExistence type="predicted"/>
<name>A0A3E4MLI2_9BACT</name>
<feature type="region of interest" description="Disordered" evidence="1">
    <location>
        <begin position="23"/>
        <end position="76"/>
    </location>
</feature>
<reference evidence="2 3" key="1">
    <citation type="submission" date="2018-08" db="EMBL/GenBank/DDBJ databases">
        <title>A genome reference for cultivated species of the human gut microbiota.</title>
        <authorList>
            <person name="Zou Y."/>
            <person name="Xue W."/>
            <person name="Luo G."/>
        </authorList>
    </citation>
    <scope>NUCLEOTIDE SEQUENCE [LARGE SCALE GENOMIC DNA]</scope>
    <source>
        <strain evidence="2 3">TF10-3AC</strain>
    </source>
</reference>
<dbReference type="Proteomes" id="UP000260862">
    <property type="component" value="Unassembled WGS sequence"/>
</dbReference>
<organism evidence="2 3">
    <name type="scientific">Phocaeicola plebeius</name>
    <dbReference type="NCBI Taxonomy" id="310297"/>
    <lineage>
        <taxon>Bacteria</taxon>
        <taxon>Pseudomonadati</taxon>
        <taxon>Bacteroidota</taxon>
        <taxon>Bacteroidia</taxon>
        <taxon>Bacteroidales</taxon>
        <taxon>Bacteroidaceae</taxon>
        <taxon>Phocaeicola</taxon>
    </lineage>
</organism>
<dbReference type="Pfam" id="PF11888">
    <property type="entry name" value="DUF3408"/>
    <property type="match status" value="1"/>
</dbReference>
<sequence>MNNNKGILEARIKQMAEGNYKEMDKEFSLDDFDPKPVEKTTKQEETEPTENKKPEKSTTNKKKPAERNDPSDMEEYRNRFLVSRPFDKRTSFPLNRVTLDILKDILHDTNSRVSLSSFVENILLDHLNNYRSLINDATAKNIRKHTIPNM</sequence>
<evidence type="ECO:0000313" key="2">
    <source>
        <dbReference type="EMBL" id="RGK50222.1"/>
    </source>
</evidence>
<protein>
    <submittedName>
        <fullName evidence="2">DUF3408 domain-containing protein</fullName>
    </submittedName>
</protein>
<evidence type="ECO:0000256" key="1">
    <source>
        <dbReference type="SAM" id="MobiDB-lite"/>
    </source>
</evidence>
<accession>A0A3E4MLI2</accession>
<comment type="caution">
    <text evidence="2">The sequence shown here is derived from an EMBL/GenBank/DDBJ whole genome shotgun (WGS) entry which is preliminary data.</text>
</comment>